<dbReference type="AlphaFoldDB" id="A0AAV4MFU5"/>
<gene>
    <name evidence="1" type="ORF">CEXT_408071</name>
</gene>
<dbReference type="Proteomes" id="UP001054945">
    <property type="component" value="Unassembled WGS sequence"/>
</dbReference>
<comment type="caution">
    <text evidence="1">The sequence shown here is derived from an EMBL/GenBank/DDBJ whole genome shotgun (WGS) entry which is preliminary data.</text>
</comment>
<evidence type="ECO:0000313" key="2">
    <source>
        <dbReference type="Proteomes" id="UP001054945"/>
    </source>
</evidence>
<proteinExistence type="predicted"/>
<evidence type="ECO:0000313" key="1">
    <source>
        <dbReference type="EMBL" id="GIX71266.1"/>
    </source>
</evidence>
<name>A0AAV4MFU5_CAEEX</name>
<organism evidence="1 2">
    <name type="scientific">Caerostris extrusa</name>
    <name type="common">Bark spider</name>
    <name type="synonym">Caerostris bankana</name>
    <dbReference type="NCBI Taxonomy" id="172846"/>
    <lineage>
        <taxon>Eukaryota</taxon>
        <taxon>Metazoa</taxon>
        <taxon>Ecdysozoa</taxon>
        <taxon>Arthropoda</taxon>
        <taxon>Chelicerata</taxon>
        <taxon>Arachnida</taxon>
        <taxon>Araneae</taxon>
        <taxon>Araneomorphae</taxon>
        <taxon>Entelegynae</taxon>
        <taxon>Araneoidea</taxon>
        <taxon>Araneidae</taxon>
        <taxon>Caerostris</taxon>
    </lineage>
</organism>
<keyword evidence="2" id="KW-1185">Reference proteome</keyword>
<dbReference type="EMBL" id="BPLR01002205">
    <property type="protein sequence ID" value="GIX71266.1"/>
    <property type="molecule type" value="Genomic_DNA"/>
</dbReference>
<protein>
    <submittedName>
        <fullName evidence="1">Uncharacterized protein</fullName>
    </submittedName>
</protein>
<accession>A0AAV4MFU5</accession>
<reference evidence="1 2" key="1">
    <citation type="submission" date="2021-06" db="EMBL/GenBank/DDBJ databases">
        <title>Caerostris extrusa draft genome.</title>
        <authorList>
            <person name="Kono N."/>
            <person name="Arakawa K."/>
        </authorList>
    </citation>
    <scope>NUCLEOTIDE SEQUENCE [LARGE SCALE GENOMIC DNA]</scope>
</reference>
<sequence>MSSITIRSINYPENRKIHFYNFPRLSRFAQLLLFVRNATAAFLQTGKRATPPVTIITIVKRCFIALPSVIEHEVHVMYALCRMETAAFWVHQTDCYLLE</sequence>